<keyword evidence="2" id="KW-1185">Reference proteome</keyword>
<organism evidence="1 2">
    <name type="scientific">Paracraurococcus ruber</name>
    <dbReference type="NCBI Taxonomy" id="77675"/>
    <lineage>
        <taxon>Bacteria</taxon>
        <taxon>Pseudomonadati</taxon>
        <taxon>Pseudomonadota</taxon>
        <taxon>Alphaproteobacteria</taxon>
        <taxon>Acetobacterales</taxon>
        <taxon>Roseomonadaceae</taxon>
        <taxon>Paracraurococcus</taxon>
    </lineage>
</organism>
<reference evidence="1 2" key="1">
    <citation type="journal article" date="2020" name="Microorganisms">
        <title>Osmotic Adaptation and Compatible Solute Biosynthesis of Phototrophic Bacteria as Revealed from Genome Analyses.</title>
        <authorList>
            <person name="Imhoff J.F."/>
            <person name="Rahn T."/>
            <person name="Kunzel S."/>
            <person name="Keller A."/>
            <person name="Neulinger S.C."/>
        </authorList>
    </citation>
    <scope>NUCLEOTIDE SEQUENCE [LARGE SCALE GENOMIC DNA]</scope>
    <source>
        <strain evidence="1 2">DSM 15382</strain>
    </source>
</reference>
<gene>
    <name evidence="1" type="ORF">CKO45_19400</name>
</gene>
<name>A0ABS1D2A1_9PROT</name>
<sequence>MRIVPIPPAGAEILDAADPEAVAAYERAFYNAFAAIRPAGLLRHLWVWDDAAGRIAAPIPYADQVVYVLRDAAGQVRRALAVNLALRQVQAARFGFVLPEEPGIVEMLTFFADGAHDLRGALRFRQDCYADLRARGRRFGYGTARRRPLPAYGRFGTEVLEERWLEGEARYLLRFDFTQIRSRPRRIAPGAAGG</sequence>
<dbReference type="RefSeq" id="WP_205082973.1">
    <property type="nucleotide sequence ID" value="NZ_SMOA01000171.1"/>
</dbReference>
<evidence type="ECO:0000313" key="2">
    <source>
        <dbReference type="Proteomes" id="UP000697995"/>
    </source>
</evidence>
<dbReference type="Proteomes" id="UP000697995">
    <property type="component" value="Unassembled WGS sequence"/>
</dbReference>
<dbReference type="EMBL" id="NRSG01000174">
    <property type="protein sequence ID" value="MBK1660397.1"/>
    <property type="molecule type" value="Genomic_DNA"/>
</dbReference>
<comment type="caution">
    <text evidence="1">The sequence shown here is derived from an EMBL/GenBank/DDBJ whole genome shotgun (WGS) entry which is preliminary data.</text>
</comment>
<evidence type="ECO:0000313" key="1">
    <source>
        <dbReference type="EMBL" id="MBK1660397.1"/>
    </source>
</evidence>
<proteinExistence type="predicted"/>
<protein>
    <submittedName>
        <fullName evidence="1">Uncharacterized protein</fullName>
    </submittedName>
</protein>
<accession>A0ABS1D2A1</accession>